<feature type="domain" description="DUF155" evidence="2">
    <location>
        <begin position="160"/>
        <end position="331"/>
    </location>
</feature>
<dbReference type="PANTHER" id="PTHR16255:SF16">
    <property type="entry name" value="PROTEIN RETARDED ROOT GROWTH, MITOCHONDRIAL"/>
    <property type="match status" value="1"/>
</dbReference>
<gene>
    <name evidence="3" type="ORF">EUGRSUZ_B03187</name>
</gene>
<dbReference type="EMBL" id="KK198754">
    <property type="protein sequence ID" value="KCW86550.1"/>
    <property type="molecule type" value="Genomic_DNA"/>
</dbReference>
<name>A0A059D8L6_EUCGR</name>
<dbReference type="InterPro" id="IPR003734">
    <property type="entry name" value="DUF155"/>
</dbReference>
<dbReference type="InterPro" id="IPR051624">
    <property type="entry name" value="RMD1/Sad1-interacting"/>
</dbReference>
<dbReference type="FunCoup" id="A0A059D8L6">
    <property type="interactions" value="354"/>
</dbReference>
<organism evidence="3">
    <name type="scientific">Eucalyptus grandis</name>
    <name type="common">Flooded gum</name>
    <dbReference type="NCBI Taxonomy" id="71139"/>
    <lineage>
        <taxon>Eukaryota</taxon>
        <taxon>Viridiplantae</taxon>
        <taxon>Streptophyta</taxon>
        <taxon>Embryophyta</taxon>
        <taxon>Tracheophyta</taxon>
        <taxon>Spermatophyta</taxon>
        <taxon>Magnoliopsida</taxon>
        <taxon>eudicotyledons</taxon>
        <taxon>Gunneridae</taxon>
        <taxon>Pentapetalae</taxon>
        <taxon>rosids</taxon>
        <taxon>malvids</taxon>
        <taxon>Myrtales</taxon>
        <taxon>Myrtaceae</taxon>
        <taxon>Myrtoideae</taxon>
        <taxon>Eucalypteae</taxon>
        <taxon>Eucalyptus</taxon>
    </lineage>
</organism>
<reference evidence="3" key="1">
    <citation type="submission" date="2013-07" db="EMBL/GenBank/DDBJ databases">
        <title>The genome of Eucalyptus grandis.</title>
        <authorList>
            <person name="Schmutz J."/>
            <person name="Hayes R."/>
            <person name="Myburg A."/>
            <person name="Tuskan G."/>
            <person name="Grattapaglia D."/>
            <person name="Rokhsar D.S."/>
        </authorList>
    </citation>
    <scope>NUCLEOTIDE SEQUENCE</scope>
    <source>
        <tissue evidence="3">Leaf extractions</tissue>
    </source>
</reference>
<dbReference type="PANTHER" id="PTHR16255">
    <property type="entry name" value="REQUIRED FOR MEIOTIC NUCLEAR DIVISION PROTEIN 1 HOMOLOG"/>
    <property type="match status" value="1"/>
</dbReference>
<dbReference type="Gramene" id="KCW86550">
    <property type="protein sequence ID" value="KCW86550"/>
    <property type="gene ID" value="EUGRSUZ_B03187"/>
</dbReference>
<sequence length="384" mass="43006">MGRWRAASRLLVLAPVANSSPKPRFSSSAAAAAAVCSRPLRPPLPPAPSRLAVFADSIFADSIFARPLSAVAARAYFDGDEPGRSCPSPIRDGDESENIPIKSYFLSTSIDLKSLQAENLGNVLPPTSRSSNYIALKFSALPSDIRGLGAKERASHCHYMVVFQYGSVILFNIDDHDIETYLKIVRRHASGLLPQTCKDDYAVKEQPLLDEDMEGGPDYIVLKSLDTDGIRIIGSVLGQSIALDYFVSQIDGMVEEFAYINRKMETTGTFTMDRKKLLQLVGKANSNLADVILKVGLFERSEIAWREAKYAQIYEYLREEYEVTQRFGNLNFKLKFVEHNIHFLQEVLQNNRSNLLEWCIIFLLSIENVISLYEILKDSIQVPI</sequence>
<dbReference type="KEGG" id="egr:104433417"/>
<dbReference type="OMA" id="NGPGFHV"/>
<evidence type="ECO:0000259" key="2">
    <source>
        <dbReference type="Pfam" id="PF02582"/>
    </source>
</evidence>
<evidence type="ECO:0000256" key="1">
    <source>
        <dbReference type="ARBA" id="ARBA00008306"/>
    </source>
</evidence>
<dbReference type="GO" id="GO:0005739">
    <property type="term" value="C:mitochondrion"/>
    <property type="evidence" value="ECO:0007669"/>
    <property type="project" value="UniProtKB-ARBA"/>
</dbReference>
<dbReference type="InParanoid" id="A0A059D8L6"/>
<comment type="similarity">
    <text evidence="1">Belongs to the RMD1/sif2 family.</text>
</comment>
<protein>
    <recommendedName>
        <fullName evidence="2">DUF155 domain-containing protein</fullName>
    </recommendedName>
</protein>
<dbReference type="STRING" id="71139.A0A059D8L6"/>
<dbReference type="AlphaFoldDB" id="A0A059D8L6"/>
<accession>A0A059D8L6</accession>
<dbReference type="OrthoDB" id="18302at2759"/>
<dbReference type="eggNOG" id="KOG2861">
    <property type="taxonomic scope" value="Eukaryota"/>
</dbReference>
<evidence type="ECO:0000313" key="3">
    <source>
        <dbReference type="EMBL" id="KCW86550.1"/>
    </source>
</evidence>
<dbReference type="Pfam" id="PF02582">
    <property type="entry name" value="DUF155"/>
    <property type="match status" value="1"/>
</dbReference>
<proteinExistence type="inferred from homology"/>